<protein>
    <recommendedName>
        <fullName evidence="16">Cation/H+ exchanger domain-containing protein</fullName>
    </recommendedName>
</protein>
<feature type="transmembrane region" description="Helical" evidence="10">
    <location>
        <begin position="315"/>
        <end position="334"/>
    </location>
</feature>
<feature type="transmembrane region" description="Helical" evidence="10">
    <location>
        <begin position="226"/>
        <end position="245"/>
    </location>
</feature>
<evidence type="ECO:0000256" key="10">
    <source>
        <dbReference type="SAM" id="Phobius"/>
    </source>
</evidence>
<evidence type="ECO:0000256" key="2">
    <source>
        <dbReference type="ARBA" id="ARBA00022448"/>
    </source>
</evidence>
<keyword evidence="6 10" id="KW-1133">Transmembrane helix</keyword>
<feature type="transmembrane region" description="Helical" evidence="10">
    <location>
        <begin position="109"/>
        <end position="126"/>
    </location>
</feature>
<evidence type="ECO:0000256" key="1">
    <source>
        <dbReference type="ARBA" id="ARBA00004141"/>
    </source>
</evidence>
<reference evidence="15" key="1">
    <citation type="journal article" date="2024" name="IScience">
        <title>Strigolactones Initiate the Formation of Haustorium-like Structures in Castilleja.</title>
        <authorList>
            <person name="Buerger M."/>
            <person name="Peterson D."/>
            <person name="Chory J."/>
        </authorList>
    </citation>
    <scope>NUCLEOTIDE SEQUENCE [LARGE SCALE GENOMIC DNA]</scope>
</reference>
<feature type="domain" description="Cation/H(+) antiporter central" evidence="12">
    <location>
        <begin position="481"/>
        <end position="610"/>
    </location>
</feature>
<keyword evidence="15" id="KW-1185">Reference proteome</keyword>
<feature type="transmembrane region" description="Helical" evidence="10">
    <location>
        <begin position="265"/>
        <end position="295"/>
    </location>
</feature>
<feature type="domain" description="Cation/H(+) antiporter C-terminal" evidence="13">
    <location>
        <begin position="619"/>
        <end position="782"/>
    </location>
</feature>
<gene>
    <name evidence="14" type="ORF">CASFOL_039317</name>
</gene>
<dbReference type="PANTHER" id="PTHR32468:SF82">
    <property type="entry name" value="CATION_H(+) ANTIPORTER 15-LIKE"/>
    <property type="match status" value="1"/>
</dbReference>
<feature type="transmembrane region" description="Helical" evidence="10">
    <location>
        <begin position="164"/>
        <end position="186"/>
    </location>
</feature>
<evidence type="ECO:0000256" key="8">
    <source>
        <dbReference type="ARBA" id="ARBA00023136"/>
    </source>
</evidence>
<feature type="transmembrane region" description="Helical" evidence="10">
    <location>
        <begin position="375"/>
        <end position="395"/>
    </location>
</feature>
<feature type="transmembrane region" description="Helical" evidence="10">
    <location>
        <begin position="341"/>
        <end position="363"/>
    </location>
</feature>
<proteinExistence type="inferred from homology"/>
<evidence type="ECO:0008006" key="16">
    <source>
        <dbReference type="Google" id="ProtNLM"/>
    </source>
</evidence>
<feature type="transmembrane region" description="Helical" evidence="10">
    <location>
        <begin position="138"/>
        <end position="158"/>
    </location>
</feature>
<dbReference type="Pfam" id="PF23256">
    <property type="entry name" value="CHX17_2nd"/>
    <property type="match status" value="1"/>
</dbReference>
<feature type="transmembrane region" description="Helical" evidence="10">
    <location>
        <begin position="407"/>
        <end position="428"/>
    </location>
</feature>
<dbReference type="Pfam" id="PF23259">
    <property type="entry name" value="CHX17_C"/>
    <property type="match status" value="1"/>
</dbReference>
<dbReference type="InterPro" id="IPR006153">
    <property type="entry name" value="Cation/H_exchanger_TM"/>
</dbReference>
<evidence type="ECO:0000256" key="9">
    <source>
        <dbReference type="ARBA" id="ARBA00038341"/>
    </source>
</evidence>
<accession>A0ABD3BI92</accession>
<dbReference type="InterPro" id="IPR038770">
    <property type="entry name" value="Na+/solute_symporter_sf"/>
</dbReference>
<keyword evidence="8 10" id="KW-0472">Membrane</keyword>
<evidence type="ECO:0000256" key="7">
    <source>
        <dbReference type="ARBA" id="ARBA00023065"/>
    </source>
</evidence>
<feature type="domain" description="Cation/H+ exchanger transmembrane" evidence="11">
    <location>
        <begin position="57"/>
        <end position="420"/>
    </location>
</feature>
<keyword evidence="7" id="KW-0406">Ion transport</keyword>
<evidence type="ECO:0000259" key="11">
    <source>
        <dbReference type="Pfam" id="PF00999"/>
    </source>
</evidence>
<dbReference type="Gene3D" id="3.40.50.12370">
    <property type="match status" value="1"/>
</dbReference>
<keyword evidence="4 10" id="KW-0812">Transmembrane</keyword>
<dbReference type="InterPro" id="IPR057290">
    <property type="entry name" value="CHX17_C"/>
</dbReference>
<evidence type="ECO:0000256" key="6">
    <source>
        <dbReference type="ARBA" id="ARBA00022989"/>
    </source>
</evidence>
<dbReference type="EMBL" id="JAVIJP010000087">
    <property type="protein sequence ID" value="KAL3616923.1"/>
    <property type="molecule type" value="Genomic_DNA"/>
</dbReference>
<feature type="transmembrane region" description="Helical" evidence="10">
    <location>
        <begin position="41"/>
        <end position="63"/>
    </location>
</feature>
<evidence type="ECO:0000256" key="4">
    <source>
        <dbReference type="ARBA" id="ARBA00022692"/>
    </source>
</evidence>
<dbReference type="PANTHER" id="PTHR32468">
    <property type="entry name" value="CATION/H + ANTIPORTER"/>
    <property type="match status" value="1"/>
</dbReference>
<evidence type="ECO:0000259" key="13">
    <source>
        <dbReference type="Pfam" id="PF23259"/>
    </source>
</evidence>
<comment type="similarity">
    <text evidence="9">Belongs to the monovalent cation:proton antiporter 2 (CPA2) transporter (TC 2.A.37) family. CHX (TC 2.A.37.4) subfamily.</text>
</comment>
<organism evidence="14 15">
    <name type="scientific">Castilleja foliolosa</name>
    <dbReference type="NCBI Taxonomy" id="1961234"/>
    <lineage>
        <taxon>Eukaryota</taxon>
        <taxon>Viridiplantae</taxon>
        <taxon>Streptophyta</taxon>
        <taxon>Embryophyta</taxon>
        <taxon>Tracheophyta</taxon>
        <taxon>Spermatophyta</taxon>
        <taxon>Magnoliopsida</taxon>
        <taxon>eudicotyledons</taxon>
        <taxon>Gunneridae</taxon>
        <taxon>Pentapetalae</taxon>
        <taxon>asterids</taxon>
        <taxon>lamiids</taxon>
        <taxon>Lamiales</taxon>
        <taxon>Orobanchaceae</taxon>
        <taxon>Pedicularideae</taxon>
        <taxon>Castillejinae</taxon>
        <taxon>Castilleja</taxon>
    </lineage>
</organism>
<dbReference type="Proteomes" id="UP001632038">
    <property type="component" value="Unassembled WGS sequence"/>
</dbReference>
<evidence type="ECO:0000313" key="15">
    <source>
        <dbReference type="Proteomes" id="UP001632038"/>
    </source>
</evidence>
<keyword evidence="2" id="KW-0813">Transport</keyword>
<sequence>MAAAQLIDVDLSRLNKTILCYAETIYRFNGLWEGPDPLTPLISLFLVQLTFSMSVIHLLVFALKPFNQPPFVAEILGGILLGPSVLGRITPYRKLIFPNYSFKVLEPMAHLSITYYAFLVGLKMDVKAILRTGTKATKVSIAGIIVPFIIGSGLYFIFDIKKVVGSLFWGSALSVTGFSVLTKILDKQQILHTEIGKTAASAALISDMGGWGFLALALAVTSSNDSIHWSLISTAAFVLLCVYYVRPGLSWIIRKTPEGQGYSEFYICSILTGMTLSGVITDVFGTHPMIGAFVFGLVIPNEVLEATITDKLEDFVVGILLPVYFVVCGLRTNIDLVSSETSWIVVGFVILLACSVKVFSALLVAAFSELPINEAMAVGLLSNAKSIMALVILETGQIQGVLKTQTYSIMVVAVLVMTMIVTPAALYYKPVQNTVPYKRRTIQKAKSDEELRILACIYNTRNVPTVINLLRTSNASPRSPITVYALQLVELVGRASTMLVAHTSRKAGPRNPSQIEAQADQIIAAFDNYELRSEGVITHAYTARSAFAAMDEDICNVARDKRAALIILPFHRQQTIDGDMEDINPSIRNVNEGVLVNAPCSVGILVDRGSAEAYDHATNVAVLYFGGPDDREALGYAWRMADNTDVRLTVVRFIPSSVTHETGLMEQTNEKYEVSVEIDHEKERLLDDDYLALFKTATMESRSISYFELVLNDEEEAIKAIKSMDEHNHDLYVVGRGRGMESPLTSGLSDWCDCPELGPIGDLLVTSEFESRFSVLIVQQYVKINRSREGSIRSASSANFGEDVGMRPSVTGSDGFQEFGSFKDWDHEN</sequence>
<dbReference type="Gene3D" id="1.20.1530.20">
    <property type="match status" value="1"/>
</dbReference>
<keyword evidence="5" id="KW-0630">Potassium</keyword>
<dbReference type="Pfam" id="PF00999">
    <property type="entry name" value="Na_H_Exchanger"/>
    <property type="match status" value="1"/>
</dbReference>
<name>A0ABD3BI92_9LAMI</name>
<evidence type="ECO:0000259" key="12">
    <source>
        <dbReference type="Pfam" id="PF23256"/>
    </source>
</evidence>
<dbReference type="InterPro" id="IPR050794">
    <property type="entry name" value="CPA2_transporter"/>
</dbReference>
<dbReference type="GO" id="GO:0006813">
    <property type="term" value="P:potassium ion transport"/>
    <property type="evidence" value="ECO:0007669"/>
    <property type="project" value="UniProtKB-KW"/>
</dbReference>
<feature type="transmembrane region" description="Helical" evidence="10">
    <location>
        <begin position="198"/>
        <end position="220"/>
    </location>
</feature>
<dbReference type="AlphaFoldDB" id="A0ABD3BI92"/>
<evidence type="ECO:0000256" key="3">
    <source>
        <dbReference type="ARBA" id="ARBA00022538"/>
    </source>
</evidence>
<dbReference type="GO" id="GO:0016020">
    <property type="term" value="C:membrane"/>
    <property type="evidence" value="ECO:0007669"/>
    <property type="project" value="UniProtKB-SubCell"/>
</dbReference>
<evidence type="ECO:0000256" key="5">
    <source>
        <dbReference type="ARBA" id="ARBA00022958"/>
    </source>
</evidence>
<dbReference type="InterPro" id="IPR057291">
    <property type="entry name" value="CHX17_2nd"/>
</dbReference>
<comment type="subcellular location">
    <subcellularLocation>
        <location evidence="1">Membrane</location>
        <topology evidence="1">Multi-pass membrane protein</topology>
    </subcellularLocation>
</comment>
<feature type="transmembrane region" description="Helical" evidence="10">
    <location>
        <begin position="70"/>
        <end position="89"/>
    </location>
</feature>
<keyword evidence="3" id="KW-0633">Potassium transport</keyword>
<comment type="caution">
    <text evidence="14">The sequence shown here is derived from an EMBL/GenBank/DDBJ whole genome shotgun (WGS) entry which is preliminary data.</text>
</comment>
<evidence type="ECO:0000313" key="14">
    <source>
        <dbReference type="EMBL" id="KAL3616923.1"/>
    </source>
</evidence>